<reference evidence="2" key="1">
    <citation type="journal article" date="2022" name="Mol. Ecol. Resour.">
        <title>The genomes of chicory, endive, great burdock and yacon provide insights into Asteraceae palaeo-polyploidization history and plant inulin production.</title>
        <authorList>
            <person name="Fan W."/>
            <person name="Wang S."/>
            <person name="Wang H."/>
            <person name="Wang A."/>
            <person name="Jiang F."/>
            <person name="Liu H."/>
            <person name="Zhao H."/>
            <person name="Xu D."/>
            <person name="Zhang Y."/>
        </authorList>
    </citation>
    <scope>NUCLEOTIDE SEQUENCE [LARGE SCALE GENOMIC DNA]</scope>
    <source>
        <strain evidence="2">cv. Niubang</strain>
    </source>
</reference>
<comment type="caution">
    <text evidence="1">The sequence shown here is derived from an EMBL/GenBank/DDBJ whole genome shotgun (WGS) entry which is preliminary data.</text>
</comment>
<gene>
    <name evidence="1" type="ORF">L6452_08509</name>
</gene>
<protein>
    <submittedName>
        <fullName evidence="1">Uncharacterized protein</fullName>
    </submittedName>
</protein>
<keyword evidence="2" id="KW-1185">Reference proteome</keyword>
<evidence type="ECO:0000313" key="2">
    <source>
        <dbReference type="Proteomes" id="UP001055879"/>
    </source>
</evidence>
<evidence type="ECO:0000313" key="1">
    <source>
        <dbReference type="EMBL" id="KAI3746088.1"/>
    </source>
</evidence>
<sequence>MGCDLPRQRPDRERPGLQRPILTSPSRSRPGLRSPVSTGASPPGVDRGQNSRVRPTLWFPGSPDPPNSEWLPVLRRNSTFHPHGYPPMVLPRRFPPNTSSDSTRGTWVEFLATPHAISVCKLLPQHVLG</sequence>
<dbReference type="EMBL" id="CM042049">
    <property type="protein sequence ID" value="KAI3746088.1"/>
    <property type="molecule type" value="Genomic_DNA"/>
</dbReference>
<accession>A0ACB9DIB2</accession>
<name>A0ACB9DIB2_ARCLA</name>
<dbReference type="Proteomes" id="UP001055879">
    <property type="component" value="Linkage Group LG03"/>
</dbReference>
<proteinExistence type="predicted"/>
<reference evidence="1 2" key="2">
    <citation type="journal article" date="2022" name="Mol. Ecol. Resour.">
        <title>The genomes of chicory, endive, great burdock and yacon provide insights into Asteraceae paleo-polyploidization history and plant inulin production.</title>
        <authorList>
            <person name="Fan W."/>
            <person name="Wang S."/>
            <person name="Wang H."/>
            <person name="Wang A."/>
            <person name="Jiang F."/>
            <person name="Liu H."/>
            <person name="Zhao H."/>
            <person name="Xu D."/>
            <person name="Zhang Y."/>
        </authorList>
    </citation>
    <scope>NUCLEOTIDE SEQUENCE [LARGE SCALE GENOMIC DNA]</scope>
    <source>
        <strain evidence="2">cv. Niubang</strain>
    </source>
</reference>
<organism evidence="1 2">
    <name type="scientific">Arctium lappa</name>
    <name type="common">Greater burdock</name>
    <name type="synonym">Lappa major</name>
    <dbReference type="NCBI Taxonomy" id="4217"/>
    <lineage>
        <taxon>Eukaryota</taxon>
        <taxon>Viridiplantae</taxon>
        <taxon>Streptophyta</taxon>
        <taxon>Embryophyta</taxon>
        <taxon>Tracheophyta</taxon>
        <taxon>Spermatophyta</taxon>
        <taxon>Magnoliopsida</taxon>
        <taxon>eudicotyledons</taxon>
        <taxon>Gunneridae</taxon>
        <taxon>Pentapetalae</taxon>
        <taxon>asterids</taxon>
        <taxon>campanulids</taxon>
        <taxon>Asterales</taxon>
        <taxon>Asteraceae</taxon>
        <taxon>Carduoideae</taxon>
        <taxon>Cardueae</taxon>
        <taxon>Arctiinae</taxon>
        <taxon>Arctium</taxon>
    </lineage>
</organism>